<keyword evidence="3" id="KW-0804">Transcription</keyword>
<sequence length="201" mass="22557">MLVIIDRNTLAAIGLKNILQSIIPMANVYTFMSVEDMIQACIDDEINHYFVSTEVMLSNMDYFCRIRNKTIVLSHSIADNTSQNKISNCPSGFHSICVNQPEKQLIKQLLILEQHAHKNGRNLPAPSMNQAAANPLTNRETEVMTLIVKGYINKEIADILNIAITTVISHRKNIMDKLQIKSVSALTIYAVMHGYVDISDI</sequence>
<dbReference type="PRINTS" id="PR00038">
    <property type="entry name" value="HTHLUXR"/>
</dbReference>
<evidence type="ECO:0000313" key="5">
    <source>
        <dbReference type="EMBL" id="NPD91455.1"/>
    </source>
</evidence>
<dbReference type="Proteomes" id="UP000714420">
    <property type="component" value="Unassembled WGS sequence"/>
</dbReference>
<dbReference type="SUPFAM" id="SSF46894">
    <property type="entry name" value="C-terminal effector domain of the bipartite response regulators"/>
    <property type="match status" value="1"/>
</dbReference>
<dbReference type="Pfam" id="PF00196">
    <property type="entry name" value="GerE"/>
    <property type="match status" value="1"/>
</dbReference>
<dbReference type="CDD" id="cd06170">
    <property type="entry name" value="LuxR_C_like"/>
    <property type="match status" value="1"/>
</dbReference>
<organism evidence="5 6">
    <name type="scientific">Xylanibacter muris</name>
    <dbReference type="NCBI Taxonomy" id="2736290"/>
    <lineage>
        <taxon>Bacteria</taxon>
        <taxon>Pseudomonadati</taxon>
        <taxon>Bacteroidota</taxon>
        <taxon>Bacteroidia</taxon>
        <taxon>Bacteroidales</taxon>
        <taxon>Prevotellaceae</taxon>
        <taxon>Xylanibacter</taxon>
    </lineage>
</organism>
<dbReference type="SMART" id="SM00421">
    <property type="entry name" value="HTH_LUXR"/>
    <property type="match status" value="1"/>
</dbReference>
<dbReference type="PROSITE" id="PS50043">
    <property type="entry name" value="HTH_LUXR_2"/>
    <property type="match status" value="1"/>
</dbReference>
<evidence type="ECO:0000313" key="6">
    <source>
        <dbReference type="Proteomes" id="UP000714420"/>
    </source>
</evidence>
<reference evidence="5 6" key="1">
    <citation type="submission" date="2020-05" db="EMBL/GenBank/DDBJ databases">
        <title>Distinct polysaccharide utilization as determinants for interspecies competition between intestinal Prevotella spp.</title>
        <authorList>
            <person name="Galvez E.J.C."/>
            <person name="Iljazovic A."/>
            <person name="Strowig T."/>
        </authorList>
    </citation>
    <scope>NUCLEOTIDE SEQUENCE [LARGE SCALE GENOMIC DNA]</scope>
    <source>
        <strain evidence="5 6">PMUR</strain>
    </source>
</reference>
<protein>
    <submittedName>
        <fullName evidence="5">Response regulator transcription factor</fullName>
    </submittedName>
</protein>
<evidence type="ECO:0000256" key="1">
    <source>
        <dbReference type="ARBA" id="ARBA00023015"/>
    </source>
</evidence>
<keyword evidence="2" id="KW-0238">DNA-binding</keyword>
<gene>
    <name evidence="5" type="ORF">HPS56_03650</name>
</gene>
<proteinExistence type="predicted"/>
<dbReference type="InterPro" id="IPR000792">
    <property type="entry name" value="Tscrpt_reg_LuxR_C"/>
</dbReference>
<dbReference type="PANTHER" id="PTHR44688">
    <property type="entry name" value="DNA-BINDING TRANSCRIPTIONAL ACTIVATOR DEVR_DOSR"/>
    <property type="match status" value="1"/>
</dbReference>
<dbReference type="PROSITE" id="PS00622">
    <property type="entry name" value="HTH_LUXR_1"/>
    <property type="match status" value="1"/>
</dbReference>
<dbReference type="InterPro" id="IPR016032">
    <property type="entry name" value="Sig_transdc_resp-reg_C-effctor"/>
</dbReference>
<dbReference type="Gene3D" id="1.10.10.10">
    <property type="entry name" value="Winged helix-like DNA-binding domain superfamily/Winged helix DNA-binding domain"/>
    <property type="match status" value="1"/>
</dbReference>
<dbReference type="PANTHER" id="PTHR44688:SF16">
    <property type="entry name" value="DNA-BINDING TRANSCRIPTIONAL ACTIVATOR DEVR_DOSR"/>
    <property type="match status" value="1"/>
</dbReference>
<dbReference type="EMBL" id="JABKKF010000002">
    <property type="protein sequence ID" value="NPD91455.1"/>
    <property type="molecule type" value="Genomic_DNA"/>
</dbReference>
<evidence type="ECO:0000259" key="4">
    <source>
        <dbReference type="PROSITE" id="PS50043"/>
    </source>
</evidence>
<feature type="domain" description="HTH luxR-type" evidence="4">
    <location>
        <begin position="129"/>
        <end position="194"/>
    </location>
</feature>
<keyword evidence="1" id="KW-0805">Transcription regulation</keyword>
<dbReference type="RefSeq" id="WP_172273982.1">
    <property type="nucleotide sequence ID" value="NZ_CASGMU010000002.1"/>
</dbReference>
<evidence type="ECO:0000256" key="3">
    <source>
        <dbReference type="ARBA" id="ARBA00023163"/>
    </source>
</evidence>
<dbReference type="InterPro" id="IPR036388">
    <property type="entry name" value="WH-like_DNA-bd_sf"/>
</dbReference>
<evidence type="ECO:0000256" key="2">
    <source>
        <dbReference type="ARBA" id="ARBA00023125"/>
    </source>
</evidence>
<name>A0ABX2AL02_9BACT</name>
<accession>A0ABX2AL02</accession>
<comment type="caution">
    <text evidence="5">The sequence shown here is derived from an EMBL/GenBank/DDBJ whole genome shotgun (WGS) entry which is preliminary data.</text>
</comment>
<keyword evidence="6" id="KW-1185">Reference proteome</keyword>